<dbReference type="AlphaFoldDB" id="A0A4R5N7U9"/>
<evidence type="ECO:0000259" key="1">
    <source>
        <dbReference type="PROSITE" id="PS50937"/>
    </source>
</evidence>
<dbReference type="RefSeq" id="WP_010007923.1">
    <property type="nucleotide sequence ID" value="NZ_JAGYGP010000001.1"/>
</dbReference>
<dbReference type="GO" id="GO:0006355">
    <property type="term" value="P:regulation of DNA-templated transcription"/>
    <property type="evidence" value="ECO:0007669"/>
    <property type="project" value="InterPro"/>
</dbReference>
<dbReference type="STRING" id="907931.GCA_000165675_01077"/>
<dbReference type="EMBL" id="PUFI01000014">
    <property type="protein sequence ID" value="TDG67983.1"/>
    <property type="molecule type" value="Genomic_DNA"/>
</dbReference>
<dbReference type="SMART" id="SM00422">
    <property type="entry name" value="HTH_MERR"/>
    <property type="match status" value="1"/>
</dbReference>
<dbReference type="InterPro" id="IPR000551">
    <property type="entry name" value="MerR-type_HTH_dom"/>
</dbReference>
<proteinExistence type="predicted"/>
<accession>A0A4R5N7U9</accession>
<evidence type="ECO:0000313" key="3">
    <source>
        <dbReference type="Proteomes" id="UP000295681"/>
    </source>
</evidence>
<dbReference type="GO" id="GO:0003677">
    <property type="term" value="F:DNA binding"/>
    <property type="evidence" value="ECO:0007669"/>
    <property type="project" value="InterPro"/>
</dbReference>
<feature type="domain" description="HTH merR-type" evidence="1">
    <location>
        <begin position="27"/>
        <end position="94"/>
    </location>
</feature>
<dbReference type="PROSITE" id="PS50937">
    <property type="entry name" value="HTH_MERR_2"/>
    <property type="match status" value="1"/>
</dbReference>
<name>A0A4R5N7U9_9LACO</name>
<reference evidence="2 3" key="1">
    <citation type="journal article" date="2019" name="Appl. Microbiol. Biotechnol.">
        <title>Uncovering carbohydrate metabolism through a genotype-phenotype association study of 56 lactic acid bacteria genomes.</title>
        <authorList>
            <person name="Buron-Moles G."/>
            <person name="Chailyan A."/>
            <person name="Dolejs I."/>
            <person name="Forster J."/>
            <person name="Miks M.H."/>
        </authorList>
    </citation>
    <scope>NUCLEOTIDE SEQUENCE [LARGE SCALE GENOMIC DNA]</scope>
    <source>
        <strain evidence="2 3">ATCC 700006</strain>
    </source>
</reference>
<dbReference type="Proteomes" id="UP000295681">
    <property type="component" value="Unassembled WGS sequence"/>
</dbReference>
<evidence type="ECO:0000313" key="2">
    <source>
        <dbReference type="EMBL" id="TDG67983.1"/>
    </source>
</evidence>
<dbReference type="Pfam" id="PF13411">
    <property type="entry name" value="MerR_1"/>
    <property type="match status" value="1"/>
</dbReference>
<gene>
    <name evidence="2" type="ORF">C5L23_000289</name>
</gene>
<organism evidence="2 3">
    <name type="scientific">Leuconostoc fallax</name>
    <dbReference type="NCBI Taxonomy" id="1251"/>
    <lineage>
        <taxon>Bacteria</taxon>
        <taxon>Bacillati</taxon>
        <taxon>Bacillota</taxon>
        <taxon>Bacilli</taxon>
        <taxon>Lactobacillales</taxon>
        <taxon>Lactobacillaceae</taxon>
        <taxon>Leuconostoc</taxon>
    </lineage>
</organism>
<sequence length="149" mass="16666">MTEQQVPHTTMRFQSFTDAMMQENNVLIGISELAKATGVTPAQLRYWLAQGYIQSAGEDKKNKFTFSTVFKVRSIKIFQSEGYTLAAAAKHAAQYSTLAHKIKQIISDRLISVNEDGSDVIIDFGPFDPNPDHHLIARVATDKTTFELN</sequence>
<comment type="caution">
    <text evidence="2">The sequence shown here is derived from an EMBL/GenBank/DDBJ whole genome shotgun (WGS) entry which is preliminary data.</text>
</comment>
<keyword evidence="3" id="KW-1185">Reference proteome</keyword>
<dbReference type="SUPFAM" id="SSF46955">
    <property type="entry name" value="Putative DNA-binding domain"/>
    <property type="match status" value="1"/>
</dbReference>
<dbReference type="InterPro" id="IPR009061">
    <property type="entry name" value="DNA-bd_dom_put_sf"/>
</dbReference>
<dbReference type="Gene3D" id="1.10.1660.10">
    <property type="match status" value="1"/>
</dbReference>
<protein>
    <recommendedName>
        <fullName evidence="1">HTH merR-type domain-containing protein</fullName>
    </recommendedName>
</protein>